<dbReference type="RefSeq" id="WP_207327928.1">
    <property type="nucleotide sequence ID" value="NZ_JAFMYW010000001.1"/>
</dbReference>
<protein>
    <recommendedName>
        <fullName evidence="4">ABC transporter permease</fullName>
    </recommendedName>
</protein>
<feature type="transmembrane region" description="Helical" evidence="1">
    <location>
        <begin position="193"/>
        <end position="213"/>
    </location>
</feature>
<sequence>MNQTFSLTRFARLNRWFWATKRRTYLIAALALIPIIMLVPSQVLSNDHIFQLGVQRNNILYYNFLALLVTFSIGSDVFSALFRQESAISYLMIPASRTEKFWLGALYCIVALLLLSIAYFGYEAIVFNIANSRLLPTETDRYVSTLIFNYTSIYGDKDFLLLIPYFLFTSLAISLIGSFFFRRGVFIRNVGSVLILTIGLLFLYRWIVGMVSGEGVGTALPFYQIAVHTSKSNYELLGPPDWLKHSAYAGMLLAFWVIARVRFNEIER</sequence>
<evidence type="ECO:0008006" key="4">
    <source>
        <dbReference type="Google" id="ProtNLM"/>
    </source>
</evidence>
<accession>A0ABS3JDF7</accession>
<name>A0ABS3JDF7_9BACT</name>
<keyword evidence="1" id="KW-0472">Membrane</keyword>
<organism evidence="2 3">
    <name type="scientific">Fibrella forsythiae</name>
    <dbReference type="NCBI Taxonomy" id="2817061"/>
    <lineage>
        <taxon>Bacteria</taxon>
        <taxon>Pseudomonadati</taxon>
        <taxon>Bacteroidota</taxon>
        <taxon>Cytophagia</taxon>
        <taxon>Cytophagales</taxon>
        <taxon>Spirosomataceae</taxon>
        <taxon>Fibrella</taxon>
    </lineage>
</organism>
<reference evidence="2 3" key="1">
    <citation type="submission" date="2021-03" db="EMBL/GenBank/DDBJ databases">
        <title>Fibrella sp. HMF5405 genome sequencing and assembly.</title>
        <authorList>
            <person name="Kang H."/>
            <person name="Kim H."/>
            <person name="Bae S."/>
            <person name="Joh K."/>
        </authorList>
    </citation>
    <scope>NUCLEOTIDE SEQUENCE [LARGE SCALE GENOMIC DNA]</scope>
    <source>
        <strain evidence="2 3">HMF5405</strain>
    </source>
</reference>
<keyword evidence="3" id="KW-1185">Reference proteome</keyword>
<evidence type="ECO:0000313" key="2">
    <source>
        <dbReference type="EMBL" id="MBO0948034.1"/>
    </source>
</evidence>
<dbReference type="Proteomes" id="UP000664628">
    <property type="component" value="Unassembled WGS sequence"/>
</dbReference>
<keyword evidence="1" id="KW-1133">Transmembrane helix</keyword>
<feature type="transmembrane region" description="Helical" evidence="1">
    <location>
        <begin position="61"/>
        <end position="81"/>
    </location>
</feature>
<feature type="transmembrane region" description="Helical" evidence="1">
    <location>
        <begin position="101"/>
        <end position="122"/>
    </location>
</feature>
<feature type="transmembrane region" description="Helical" evidence="1">
    <location>
        <begin position="159"/>
        <end position="181"/>
    </location>
</feature>
<keyword evidence="1" id="KW-0812">Transmembrane</keyword>
<evidence type="ECO:0000313" key="3">
    <source>
        <dbReference type="Proteomes" id="UP000664628"/>
    </source>
</evidence>
<feature type="transmembrane region" description="Helical" evidence="1">
    <location>
        <begin position="245"/>
        <end position="263"/>
    </location>
</feature>
<proteinExistence type="predicted"/>
<gene>
    <name evidence="2" type="ORF">J2I46_05535</name>
</gene>
<comment type="caution">
    <text evidence="2">The sequence shown here is derived from an EMBL/GenBank/DDBJ whole genome shotgun (WGS) entry which is preliminary data.</text>
</comment>
<evidence type="ECO:0000256" key="1">
    <source>
        <dbReference type="SAM" id="Phobius"/>
    </source>
</evidence>
<dbReference type="EMBL" id="JAFMYW010000001">
    <property type="protein sequence ID" value="MBO0948034.1"/>
    <property type="molecule type" value="Genomic_DNA"/>
</dbReference>